<name>A0A9X2EEH4_9NOCA</name>
<dbReference type="GO" id="GO:0004175">
    <property type="term" value="F:endopeptidase activity"/>
    <property type="evidence" value="ECO:0007669"/>
    <property type="project" value="UniProtKB-ARBA"/>
</dbReference>
<accession>A0A9X2EEH4</accession>
<feature type="domain" description="CAAX prenyl protease 2/Lysostaphin resistance protein A-like" evidence="2">
    <location>
        <begin position="147"/>
        <end position="245"/>
    </location>
</feature>
<keyword evidence="1" id="KW-0812">Transmembrane</keyword>
<feature type="transmembrane region" description="Helical" evidence="1">
    <location>
        <begin position="235"/>
        <end position="256"/>
    </location>
</feature>
<sequence length="306" mass="33035">MTTDLSKSAAARPRVVWRAVGLFVLLAYAGAWLALLPLLLSGFHRTQATADMTLFIQVSIAVTMLTPAVAGLIVLRWVHRPESIRVAIGLAWPCPIVRFIRDGLFALAVPLLLELASLGIATLVGTYYPDLARLTPANLAAWAGVQLIYLIIWLPMFFGEELGWQGYLLPRLAPLGSARALILTAVIFALWHLPTLAMGGQYPGHSLMTSIGAFLVTTALILPIFAWLRMRSDSVWPAVLAHSTASGASTSLTFLLSDPDTPIDPLQVGMTSWTGWIVMGTVVAVLAATGRLNVSRLVQPVGRHSR</sequence>
<feature type="transmembrane region" description="Helical" evidence="1">
    <location>
        <begin position="15"/>
        <end position="40"/>
    </location>
</feature>
<proteinExistence type="predicted"/>
<evidence type="ECO:0000256" key="1">
    <source>
        <dbReference type="SAM" id="Phobius"/>
    </source>
</evidence>
<gene>
    <name evidence="3" type="ORF">NDR86_36460</name>
</gene>
<evidence type="ECO:0000259" key="2">
    <source>
        <dbReference type="Pfam" id="PF02517"/>
    </source>
</evidence>
<feature type="transmembrane region" description="Helical" evidence="1">
    <location>
        <begin position="140"/>
        <end position="159"/>
    </location>
</feature>
<dbReference type="PANTHER" id="PTHR35797:SF1">
    <property type="entry name" value="PROTEASE"/>
    <property type="match status" value="1"/>
</dbReference>
<keyword evidence="3" id="KW-0645">Protease</keyword>
<keyword evidence="3" id="KW-0378">Hydrolase</keyword>
<dbReference type="RefSeq" id="WP_251918782.1">
    <property type="nucleotide sequence ID" value="NZ_JAMRXG010000032.1"/>
</dbReference>
<feature type="transmembrane region" description="Helical" evidence="1">
    <location>
        <begin position="276"/>
        <end position="294"/>
    </location>
</feature>
<keyword evidence="1" id="KW-1133">Transmembrane helix</keyword>
<feature type="transmembrane region" description="Helical" evidence="1">
    <location>
        <begin position="104"/>
        <end position="128"/>
    </location>
</feature>
<reference evidence="3" key="1">
    <citation type="submission" date="2022-06" db="EMBL/GenBank/DDBJ databases">
        <title>Novel species in genus nocardia.</title>
        <authorList>
            <person name="Li F."/>
        </authorList>
    </citation>
    <scope>NUCLEOTIDE SEQUENCE</scope>
    <source>
        <strain evidence="3">CDC141</strain>
    </source>
</reference>
<dbReference type="Pfam" id="PF02517">
    <property type="entry name" value="Rce1-like"/>
    <property type="match status" value="1"/>
</dbReference>
<feature type="transmembrane region" description="Helical" evidence="1">
    <location>
        <begin position="52"/>
        <end position="75"/>
    </location>
</feature>
<dbReference type="InterPro" id="IPR003675">
    <property type="entry name" value="Rce1/LyrA-like_dom"/>
</dbReference>
<feature type="transmembrane region" description="Helical" evidence="1">
    <location>
        <begin position="206"/>
        <end position="228"/>
    </location>
</feature>
<dbReference type="InterPro" id="IPR042150">
    <property type="entry name" value="MmRce1-like"/>
</dbReference>
<organism evidence="3 4">
    <name type="scientific">Nocardia pulmonis</name>
    <dbReference type="NCBI Taxonomy" id="2951408"/>
    <lineage>
        <taxon>Bacteria</taxon>
        <taxon>Bacillati</taxon>
        <taxon>Actinomycetota</taxon>
        <taxon>Actinomycetes</taxon>
        <taxon>Mycobacteriales</taxon>
        <taxon>Nocardiaceae</taxon>
        <taxon>Nocardia</taxon>
    </lineage>
</organism>
<evidence type="ECO:0000313" key="4">
    <source>
        <dbReference type="Proteomes" id="UP001139157"/>
    </source>
</evidence>
<dbReference type="AlphaFoldDB" id="A0A9X2EEH4"/>
<dbReference type="PANTHER" id="PTHR35797">
    <property type="entry name" value="PROTEASE-RELATED"/>
    <property type="match status" value="1"/>
</dbReference>
<keyword evidence="3" id="KW-0482">Metalloprotease</keyword>
<comment type="caution">
    <text evidence="3">The sequence shown here is derived from an EMBL/GenBank/DDBJ whole genome shotgun (WGS) entry which is preliminary data.</text>
</comment>
<dbReference type="Proteomes" id="UP001139157">
    <property type="component" value="Unassembled WGS sequence"/>
</dbReference>
<dbReference type="GO" id="GO:0080120">
    <property type="term" value="P:CAAX-box protein maturation"/>
    <property type="evidence" value="ECO:0007669"/>
    <property type="project" value="UniProtKB-ARBA"/>
</dbReference>
<dbReference type="GO" id="GO:0008237">
    <property type="term" value="F:metallopeptidase activity"/>
    <property type="evidence" value="ECO:0007669"/>
    <property type="project" value="UniProtKB-KW"/>
</dbReference>
<dbReference type="EMBL" id="JAMRXG010000032">
    <property type="protein sequence ID" value="MCM6778984.1"/>
    <property type="molecule type" value="Genomic_DNA"/>
</dbReference>
<protein>
    <submittedName>
        <fullName evidence="3">CPBP family intramembrane metalloprotease</fullName>
    </submittedName>
</protein>
<keyword evidence="4" id="KW-1185">Reference proteome</keyword>
<keyword evidence="1" id="KW-0472">Membrane</keyword>
<evidence type="ECO:0000313" key="3">
    <source>
        <dbReference type="EMBL" id="MCM6778984.1"/>
    </source>
</evidence>
<feature type="transmembrane region" description="Helical" evidence="1">
    <location>
        <begin position="180"/>
        <end position="200"/>
    </location>
</feature>